<evidence type="ECO:0000313" key="5">
    <source>
        <dbReference type="EMBL" id="KZB00587.1"/>
    </source>
</evidence>
<evidence type="ECO:0000256" key="2">
    <source>
        <dbReference type="ARBA" id="ARBA00022801"/>
    </source>
</evidence>
<feature type="binding site" evidence="3">
    <location>
        <position position="200"/>
    </location>
    <ligand>
        <name>Zn(2+)</name>
        <dbReference type="ChEBI" id="CHEBI:29105"/>
        <label>1</label>
    </ligand>
</feature>
<evidence type="ECO:0000259" key="4">
    <source>
        <dbReference type="Pfam" id="PF07687"/>
    </source>
</evidence>
<organism evidence="5">
    <name type="scientific">Rhizobium leguminosarum</name>
    <dbReference type="NCBI Taxonomy" id="384"/>
    <lineage>
        <taxon>Bacteria</taxon>
        <taxon>Pseudomonadati</taxon>
        <taxon>Pseudomonadota</taxon>
        <taxon>Alphaproteobacteria</taxon>
        <taxon>Hyphomicrobiales</taxon>
        <taxon>Rhizobiaceae</taxon>
        <taxon>Rhizobium/Agrobacterium group</taxon>
        <taxon>Rhizobium</taxon>
    </lineage>
</organism>
<comment type="caution">
    <text evidence="5">The sequence shown here is derived from an EMBL/GenBank/DDBJ whole genome shotgun (WGS) entry which is preliminary data.</text>
</comment>
<feature type="domain" description="Peptidase M20 dimerisation" evidence="4">
    <location>
        <begin position="222"/>
        <end position="316"/>
    </location>
</feature>
<feature type="binding site" evidence="3">
    <location>
        <position position="102"/>
    </location>
    <ligand>
        <name>Zn(2+)</name>
        <dbReference type="ChEBI" id="CHEBI:29105"/>
        <label>2</label>
    </ligand>
</feature>
<keyword evidence="3" id="KW-0862">Zinc</keyword>
<dbReference type="GO" id="GO:0046872">
    <property type="term" value="F:metal ion binding"/>
    <property type="evidence" value="ECO:0007669"/>
    <property type="project" value="UniProtKB-KW"/>
</dbReference>
<dbReference type="Pfam" id="PF01546">
    <property type="entry name" value="Peptidase_M20"/>
    <property type="match status" value="1"/>
</dbReference>
<dbReference type="EMBL" id="LVYU01000090">
    <property type="protein sequence ID" value="KZB00587.1"/>
    <property type="molecule type" value="Genomic_DNA"/>
</dbReference>
<feature type="binding site" evidence="3">
    <location>
        <position position="102"/>
    </location>
    <ligand>
        <name>Zn(2+)</name>
        <dbReference type="ChEBI" id="CHEBI:29105"/>
        <label>1</label>
    </ligand>
</feature>
<feature type="binding site" evidence="3">
    <location>
        <position position="91"/>
    </location>
    <ligand>
        <name>Zn(2+)</name>
        <dbReference type="ChEBI" id="CHEBI:29105"/>
        <label>1</label>
    </ligand>
</feature>
<keyword evidence="3" id="KW-0479">Metal-binding</keyword>
<reference evidence="5" key="1">
    <citation type="submission" date="2016-03" db="EMBL/GenBank/DDBJ databases">
        <title>Microsymbionts genomes from the relict species Vavilovia formosa.</title>
        <authorList>
            <person name="Chirak E."/>
            <person name="Kimeklis A."/>
            <person name="Kopat V."/>
            <person name="Andronov E."/>
        </authorList>
    </citation>
    <scope>NUCLEOTIDE SEQUENCE [LARGE SCALE GENOMIC DNA]</scope>
    <source>
        <strain evidence="5">Vaf12</strain>
    </source>
</reference>
<name>A0A154IIZ7_RHILE</name>
<dbReference type="InterPro" id="IPR036264">
    <property type="entry name" value="Bact_exopeptidase_dim_dom"/>
</dbReference>
<proteinExistence type="inferred from homology"/>
<sequence length="428" mass="46004">MLETRSEPASLPEVDAEALHRMMEEVSVFGGGPGGAMTRLTLSREDKAARDWLANWLKNSGLRLEIDPMGNMYGFLDWAEPDAPLVMSGSHLDSQPNGGRFDGAYGVIAACAAIDAIRKQVAAAGVTPKVNFCIVNWTNEEGARFQPSLLGSGVNAGELTLDFALARKDGDGISVNQALDDIGYAGTFGPVIPDALIELHIEGSAELEKKGMRFAVFNRFWGNVKYRLAFIGRQAHTGPTPMAERHDALLAAAYLIAELKGFADQAGIDLHTSCGRLEVYPNSPNVVPGEAVMFIELRSAKPDVLARAEAKLKEKADLCAKKADVGFEVRSIDRRRAGNMDEWLVALAQDTAAGFGLETLLLDTIGGHDAVSMTAVSRAVVIAVPSVGGVIHHPTEFTTPEDRLLGAEILSAMLWKFCLNGNILKTMD</sequence>
<dbReference type="PANTHER" id="PTHR32494:SF5">
    <property type="entry name" value="ALLANTOATE AMIDOHYDROLASE"/>
    <property type="match status" value="1"/>
</dbReference>
<dbReference type="InterPro" id="IPR011650">
    <property type="entry name" value="Peptidase_M20_dimer"/>
</dbReference>
<dbReference type="Pfam" id="PF07687">
    <property type="entry name" value="M20_dimer"/>
    <property type="match status" value="1"/>
</dbReference>
<feature type="binding site" evidence="3">
    <location>
        <position position="392"/>
    </location>
    <ligand>
        <name>Zn(2+)</name>
        <dbReference type="ChEBI" id="CHEBI:29105"/>
        <label>2</label>
    </ligand>
</feature>
<dbReference type="Gene3D" id="3.30.70.360">
    <property type="match status" value="1"/>
</dbReference>
<dbReference type="Gene3D" id="3.40.630.10">
    <property type="entry name" value="Zn peptidases"/>
    <property type="match status" value="1"/>
</dbReference>
<comment type="similarity">
    <text evidence="1">Belongs to the peptidase M20 family.</text>
</comment>
<dbReference type="RefSeq" id="WP_062942057.1">
    <property type="nucleotide sequence ID" value="NZ_CP171845.1"/>
</dbReference>
<dbReference type="NCBIfam" id="NF006772">
    <property type="entry name" value="PRK09290.2-1"/>
    <property type="match status" value="1"/>
</dbReference>
<dbReference type="PANTHER" id="PTHR32494">
    <property type="entry name" value="ALLANTOATE DEIMINASE-RELATED"/>
    <property type="match status" value="1"/>
</dbReference>
<dbReference type="PIRSF" id="PIRSF001235">
    <property type="entry name" value="Amidase_carbamoylase"/>
    <property type="match status" value="1"/>
</dbReference>
<feature type="binding site" evidence="3">
    <location>
        <position position="141"/>
    </location>
    <ligand>
        <name>Zn(2+)</name>
        <dbReference type="ChEBI" id="CHEBI:29105"/>
        <label>2</label>
    </ligand>
</feature>
<comment type="cofactor">
    <cofactor evidence="3">
        <name>Zn(2+)</name>
        <dbReference type="ChEBI" id="CHEBI:29105"/>
    </cofactor>
    <text evidence="3">Binds 2 Zn(2+) ions per subunit.</text>
</comment>
<keyword evidence="2 5" id="KW-0378">Hydrolase</keyword>
<protein>
    <submittedName>
        <fullName evidence="5">Zn-dependent hydrolase</fullName>
    </submittedName>
</protein>
<dbReference type="SUPFAM" id="SSF53187">
    <property type="entry name" value="Zn-dependent exopeptidases"/>
    <property type="match status" value="1"/>
</dbReference>
<dbReference type="NCBIfam" id="TIGR01879">
    <property type="entry name" value="hydantase"/>
    <property type="match status" value="1"/>
</dbReference>
<dbReference type="GO" id="GO:0016813">
    <property type="term" value="F:hydrolase activity, acting on carbon-nitrogen (but not peptide) bonds, in linear amidines"/>
    <property type="evidence" value="ECO:0007669"/>
    <property type="project" value="InterPro"/>
</dbReference>
<evidence type="ECO:0000256" key="3">
    <source>
        <dbReference type="PIRSR" id="PIRSR001235-1"/>
    </source>
</evidence>
<evidence type="ECO:0000256" key="1">
    <source>
        <dbReference type="ARBA" id="ARBA00006153"/>
    </source>
</evidence>
<dbReference type="AlphaFoldDB" id="A0A154IIZ7"/>
<dbReference type="InterPro" id="IPR002933">
    <property type="entry name" value="Peptidase_M20"/>
</dbReference>
<gene>
    <name evidence="5" type="ORF">A4A59_02425</name>
</gene>
<dbReference type="InterPro" id="IPR010158">
    <property type="entry name" value="Amidase_Cbmase"/>
</dbReference>
<accession>A0A154IIZ7</accession>
<dbReference type="SUPFAM" id="SSF55031">
    <property type="entry name" value="Bacterial exopeptidase dimerisation domain"/>
    <property type="match status" value="1"/>
</dbReference>